<keyword evidence="9" id="KW-1185">Reference proteome</keyword>
<gene>
    <name evidence="8" type="ORF">CLV41_110105</name>
</gene>
<feature type="transmembrane region" description="Helical" evidence="6">
    <location>
        <begin position="265"/>
        <end position="290"/>
    </location>
</feature>
<feature type="transmembrane region" description="Helical" evidence="6">
    <location>
        <begin position="241"/>
        <end position="259"/>
    </location>
</feature>
<keyword evidence="3" id="KW-0029">Amino-acid transport</keyword>
<name>A0A2S3UN36_9HYPH</name>
<dbReference type="PANTHER" id="PTHR30614">
    <property type="entry name" value="MEMBRANE COMPONENT OF AMINO ACID ABC TRANSPORTER"/>
    <property type="match status" value="1"/>
</dbReference>
<evidence type="ECO:0000256" key="4">
    <source>
        <dbReference type="ARBA" id="ARBA00022989"/>
    </source>
</evidence>
<evidence type="ECO:0000256" key="5">
    <source>
        <dbReference type="ARBA" id="ARBA00023136"/>
    </source>
</evidence>
<accession>A0A2S3UN36</accession>
<feature type="domain" description="ABC transmembrane type-1" evidence="7">
    <location>
        <begin position="80"/>
        <end position="287"/>
    </location>
</feature>
<comment type="caution">
    <text evidence="8">The sequence shown here is derived from an EMBL/GenBank/DDBJ whole genome shotgun (WGS) entry which is preliminary data.</text>
</comment>
<dbReference type="EMBL" id="PPCN01000010">
    <property type="protein sequence ID" value="POF29101.1"/>
    <property type="molecule type" value="Genomic_DNA"/>
</dbReference>
<keyword evidence="2 6" id="KW-0812">Transmembrane</keyword>
<dbReference type="GO" id="GO:0005886">
    <property type="term" value="C:plasma membrane"/>
    <property type="evidence" value="ECO:0007669"/>
    <property type="project" value="UniProtKB-SubCell"/>
</dbReference>
<dbReference type="GO" id="GO:0055085">
    <property type="term" value="P:transmembrane transport"/>
    <property type="evidence" value="ECO:0007669"/>
    <property type="project" value="InterPro"/>
</dbReference>
<evidence type="ECO:0000313" key="9">
    <source>
        <dbReference type="Proteomes" id="UP000236959"/>
    </source>
</evidence>
<comment type="subcellular location">
    <subcellularLocation>
        <location evidence="1 6">Cell membrane</location>
        <topology evidence="1 6">Multi-pass membrane protein</topology>
    </subcellularLocation>
</comment>
<feature type="transmembrane region" description="Helical" evidence="6">
    <location>
        <begin position="39"/>
        <end position="58"/>
    </location>
</feature>
<protein>
    <submittedName>
        <fullName evidence="8">Polar amino acid transport system permease protein</fullName>
    </submittedName>
</protein>
<reference evidence="8 9" key="1">
    <citation type="submission" date="2018-01" db="EMBL/GenBank/DDBJ databases">
        <title>Genomic Encyclopedia of Archaeal and Bacterial Type Strains, Phase II (KMG-II): from individual species to whole genera.</title>
        <authorList>
            <person name="Goeker M."/>
        </authorList>
    </citation>
    <scope>NUCLEOTIDE SEQUENCE [LARGE SCALE GENOMIC DNA]</scope>
    <source>
        <strain evidence="8 9">DSM 17023</strain>
    </source>
</reference>
<evidence type="ECO:0000256" key="1">
    <source>
        <dbReference type="ARBA" id="ARBA00004651"/>
    </source>
</evidence>
<dbReference type="Pfam" id="PF00528">
    <property type="entry name" value="BPD_transp_1"/>
    <property type="match status" value="1"/>
</dbReference>
<keyword evidence="6" id="KW-0813">Transport</keyword>
<dbReference type="PANTHER" id="PTHR30614:SF0">
    <property type="entry name" value="L-CYSTINE TRANSPORT SYSTEM PERMEASE PROTEIN TCYL"/>
    <property type="match status" value="1"/>
</dbReference>
<dbReference type="Gene3D" id="1.10.3720.10">
    <property type="entry name" value="MetI-like"/>
    <property type="match status" value="1"/>
</dbReference>
<comment type="similarity">
    <text evidence="6">Belongs to the binding-protein-dependent transport system permease family.</text>
</comment>
<keyword evidence="5 6" id="KW-0472">Membrane</keyword>
<sequence length="308" mass="34058">MTEVTSSSLTGERATGAPRSNTDRFIAKDVVPRRHPGRWVAVVFLAIVSVQIAAELAVNENFHWGVFVKYLFDMQVIRGVGWTLLLTVAAMTVAVVVAVSLVIMRESDNPILRGLSWGWIWFFRGTPIYTQLLFWGLFSVLFPRLSLSIPFGPEIVGVDTKWIVTPAMAAVLGLGFNESAYLTEIFRAGFKAIDRGQTEAAQAIGMSRAKIWIRILMPQAMRTIIPPTGNETIGMLKMTSLVLAVPFTLDLMFATNAIANRTYLPVPLLMVAAFWYLSITSVLMVGQYYLERHFGKGHDSQPVNGGTA</sequence>
<dbReference type="InterPro" id="IPR000515">
    <property type="entry name" value="MetI-like"/>
</dbReference>
<dbReference type="Proteomes" id="UP000236959">
    <property type="component" value="Unassembled WGS sequence"/>
</dbReference>
<dbReference type="InterPro" id="IPR043429">
    <property type="entry name" value="ArtM/GltK/GlnP/TcyL/YhdX-like"/>
</dbReference>
<dbReference type="AlphaFoldDB" id="A0A2S3UN36"/>
<dbReference type="SUPFAM" id="SSF161098">
    <property type="entry name" value="MetI-like"/>
    <property type="match status" value="1"/>
</dbReference>
<dbReference type="PROSITE" id="PS50928">
    <property type="entry name" value="ABC_TM1"/>
    <property type="match status" value="1"/>
</dbReference>
<feature type="transmembrane region" description="Helical" evidence="6">
    <location>
        <begin position="79"/>
        <end position="104"/>
    </location>
</feature>
<dbReference type="GO" id="GO:0006865">
    <property type="term" value="P:amino acid transport"/>
    <property type="evidence" value="ECO:0007669"/>
    <property type="project" value="UniProtKB-KW"/>
</dbReference>
<evidence type="ECO:0000256" key="2">
    <source>
        <dbReference type="ARBA" id="ARBA00022692"/>
    </source>
</evidence>
<evidence type="ECO:0000313" key="8">
    <source>
        <dbReference type="EMBL" id="POF29101.1"/>
    </source>
</evidence>
<evidence type="ECO:0000256" key="3">
    <source>
        <dbReference type="ARBA" id="ARBA00022970"/>
    </source>
</evidence>
<organism evidence="8 9">
    <name type="scientific">Roseibium marinum</name>
    <dbReference type="NCBI Taxonomy" id="281252"/>
    <lineage>
        <taxon>Bacteria</taxon>
        <taxon>Pseudomonadati</taxon>
        <taxon>Pseudomonadota</taxon>
        <taxon>Alphaproteobacteria</taxon>
        <taxon>Hyphomicrobiales</taxon>
        <taxon>Stappiaceae</taxon>
        <taxon>Roseibium</taxon>
    </lineage>
</organism>
<keyword evidence="4 6" id="KW-1133">Transmembrane helix</keyword>
<dbReference type="CDD" id="cd06261">
    <property type="entry name" value="TM_PBP2"/>
    <property type="match status" value="1"/>
</dbReference>
<proteinExistence type="inferred from homology"/>
<evidence type="ECO:0000256" key="6">
    <source>
        <dbReference type="RuleBase" id="RU363032"/>
    </source>
</evidence>
<dbReference type="InterPro" id="IPR035906">
    <property type="entry name" value="MetI-like_sf"/>
</dbReference>
<evidence type="ECO:0000259" key="7">
    <source>
        <dbReference type="PROSITE" id="PS50928"/>
    </source>
</evidence>
<dbReference type="RefSeq" id="WP_235867201.1">
    <property type="nucleotide sequence ID" value="NZ_PPCN01000010.1"/>
</dbReference>
<feature type="transmembrane region" description="Helical" evidence="6">
    <location>
        <begin position="119"/>
        <end position="142"/>
    </location>
</feature>